<dbReference type="AlphaFoldDB" id="A0A1X7KXY5"/>
<feature type="domain" description="NADP-dependent oxidoreductase" evidence="1">
    <location>
        <begin position="18"/>
        <end position="291"/>
    </location>
</feature>
<dbReference type="STRING" id="1028.SAMN05661096_03216"/>
<keyword evidence="3" id="KW-1185">Reference proteome</keyword>
<dbReference type="InterPro" id="IPR023210">
    <property type="entry name" value="NADP_OxRdtase_dom"/>
</dbReference>
<reference evidence="3" key="1">
    <citation type="submission" date="2017-04" db="EMBL/GenBank/DDBJ databases">
        <authorList>
            <person name="Varghese N."/>
            <person name="Submissions S."/>
        </authorList>
    </citation>
    <scope>NUCLEOTIDE SEQUENCE [LARGE SCALE GENOMIC DNA]</scope>
    <source>
        <strain evidence="3">DSM 4125</strain>
    </source>
</reference>
<dbReference type="InterPro" id="IPR036812">
    <property type="entry name" value="NAD(P)_OxRdtase_dom_sf"/>
</dbReference>
<dbReference type="SUPFAM" id="SSF51430">
    <property type="entry name" value="NAD(P)-linked oxidoreductase"/>
    <property type="match status" value="1"/>
</dbReference>
<sequence>MRQTSLSRKSIEFSPFLVGTMRLGKWGEDFSTKQWIDFVEKSLELGLRDFDHADIYGDYTTEADFGNVLKEKPHLRNEMQITTKCGIKMPAENRPTYRIKSYESSEQHIIESVENSLRNLQTDYIDVLLLHRPDFLMDRNEIAETFYKLKDAGKVKYFGVSNFTTPQFEMINAVFPLVTHQIEASLLHLKPFEDGSLDQLLMKNIKPTAWSPLGGGHFMHKGNSKAEQELNRTLKNLSEKYELNNAQLMLLFLKKHPSGIIPVLGTSKLVRLEEALKLETKTMEKEDWYALYSAAKGEELP</sequence>
<dbReference type="Gene3D" id="3.20.20.100">
    <property type="entry name" value="NADP-dependent oxidoreductase domain"/>
    <property type="match status" value="1"/>
</dbReference>
<dbReference type="PANTHER" id="PTHR43364">
    <property type="entry name" value="NADH-SPECIFIC METHYLGLYOXAL REDUCTASE-RELATED"/>
    <property type="match status" value="1"/>
</dbReference>
<dbReference type="GO" id="GO:0005829">
    <property type="term" value="C:cytosol"/>
    <property type="evidence" value="ECO:0007669"/>
    <property type="project" value="TreeGrafter"/>
</dbReference>
<evidence type="ECO:0000313" key="3">
    <source>
        <dbReference type="Proteomes" id="UP000193804"/>
    </source>
</evidence>
<dbReference type="Pfam" id="PF00248">
    <property type="entry name" value="Aldo_ket_red"/>
    <property type="match status" value="1"/>
</dbReference>
<dbReference type="OrthoDB" id="9773828at2"/>
<accession>A0A1X7KXY5</accession>
<dbReference type="CDD" id="cd19092">
    <property type="entry name" value="AKR_BsYcsN_EcYdhF-like"/>
    <property type="match status" value="1"/>
</dbReference>
<organism evidence="2 3">
    <name type="scientific">Marivirga sericea</name>
    <dbReference type="NCBI Taxonomy" id="1028"/>
    <lineage>
        <taxon>Bacteria</taxon>
        <taxon>Pseudomonadati</taxon>
        <taxon>Bacteroidota</taxon>
        <taxon>Cytophagia</taxon>
        <taxon>Cytophagales</taxon>
        <taxon>Marivirgaceae</taxon>
        <taxon>Marivirga</taxon>
    </lineage>
</organism>
<name>A0A1X7KXY5_9BACT</name>
<dbReference type="PANTHER" id="PTHR43364:SF1">
    <property type="entry name" value="OXIDOREDUCTASE YDHF"/>
    <property type="match status" value="1"/>
</dbReference>
<protein>
    <submittedName>
        <fullName evidence="2">Predicted oxidoreductase</fullName>
    </submittedName>
</protein>
<dbReference type="RefSeq" id="WP_085518352.1">
    <property type="nucleotide sequence ID" value="NZ_FXAW01000007.1"/>
</dbReference>
<dbReference type="Proteomes" id="UP000193804">
    <property type="component" value="Unassembled WGS sequence"/>
</dbReference>
<dbReference type="EMBL" id="FXAW01000007">
    <property type="protein sequence ID" value="SMG46094.1"/>
    <property type="molecule type" value="Genomic_DNA"/>
</dbReference>
<evidence type="ECO:0000313" key="2">
    <source>
        <dbReference type="EMBL" id="SMG46094.1"/>
    </source>
</evidence>
<gene>
    <name evidence="2" type="ORF">SAMN05661096_03216</name>
</gene>
<proteinExistence type="predicted"/>
<evidence type="ECO:0000259" key="1">
    <source>
        <dbReference type="Pfam" id="PF00248"/>
    </source>
</evidence>
<dbReference type="InterPro" id="IPR050523">
    <property type="entry name" value="AKR_Detox_Biosynth"/>
</dbReference>